<evidence type="ECO:0000313" key="14">
    <source>
        <dbReference type="Proteomes" id="UP000284706"/>
    </source>
</evidence>
<protein>
    <recommendedName>
        <fullName evidence="15">FYVE-type domain-containing protein</fullName>
    </recommendedName>
</protein>
<feature type="region of interest" description="Disordered" evidence="9">
    <location>
        <begin position="986"/>
        <end position="1106"/>
    </location>
</feature>
<keyword evidence="4" id="KW-0479">Metal-binding</keyword>
<dbReference type="SMART" id="SM00064">
    <property type="entry name" value="FYVE"/>
    <property type="match status" value="1"/>
</dbReference>
<evidence type="ECO:0000256" key="9">
    <source>
        <dbReference type="SAM" id="MobiDB-lite"/>
    </source>
</evidence>
<dbReference type="InParanoid" id="A0A409Y3I3"/>
<feature type="domain" description="DH" evidence="11">
    <location>
        <begin position="130"/>
        <end position="357"/>
    </location>
</feature>
<organism evidence="13 14">
    <name type="scientific">Gymnopilus dilepis</name>
    <dbReference type="NCBI Taxonomy" id="231916"/>
    <lineage>
        <taxon>Eukaryota</taxon>
        <taxon>Fungi</taxon>
        <taxon>Dikarya</taxon>
        <taxon>Basidiomycota</taxon>
        <taxon>Agaricomycotina</taxon>
        <taxon>Agaricomycetes</taxon>
        <taxon>Agaricomycetidae</taxon>
        <taxon>Agaricales</taxon>
        <taxon>Agaricineae</taxon>
        <taxon>Hymenogastraceae</taxon>
        <taxon>Gymnopilus</taxon>
    </lineage>
</organism>
<dbReference type="Gene3D" id="3.30.40.10">
    <property type="entry name" value="Zinc/RING finger domain, C3HC4 (zinc finger)"/>
    <property type="match status" value="1"/>
</dbReference>
<dbReference type="PANTHER" id="PTHR12673">
    <property type="entry name" value="FACIOGENITAL DYSPLASIA PROTEIN"/>
    <property type="match status" value="1"/>
</dbReference>
<dbReference type="GO" id="GO:0005737">
    <property type="term" value="C:cytoplasm"/>
    <property type="evidence" value="ECO:0007669"/>
    <property type="project" value="TreeGrafter"/>
</dbReference>
<evidence type="ECO:0000259" key="12">
    <source>
        <dbReference type="PROSITE" id="PS50178"/>
    </source>
</evidence>
<reference evidence="13 14" key="1">
    <citation type="journal article" date="2018" name="Evol. Lett.">
        <title>Horizontal gene cluster transfer increased hallucinogenic mushroom diversity.</title>
        <authorList>
            <person name="Reynolds H.T."/>
            <person name="Vijayakumar V."/>
            <person name="Gluck-Thaler E."/>
            <person name="Korotkin H.B."/>
            <person name="Matheny P.B."/>
            <person name="Slot J.C."/>
        </authorList>
    </citation>
    <scope>NUCLEOTIDE SEQUENCE [LARGE SCALE GENOMIC DNA]</scope>
    <source>
        <strain evidence="13 14">SRW20</strain>
    </source>
</reference>
<feature type="compositionally biased region" description="Basic and acidic residues" evidence="9">
    <location>
        <begin position="998"/>
        <end position="1009"/>
    </location>
</feature>
<feature type="compositionally biased region" description="Pro residues" evidence="9">
    <location>
        <begin position="599"/>
        <end position="609"/>
    </location>
</feature>
<dbReference type="InterPro" id="IPR000306">
    <property type="entry name" value="Znf_FYVE"/>
</dbReference>
<evidence type="ECO:0000256" key="5">
    <source>
        <dbReference type="ARBA" id="ARBA00022771"/>
    </source>
</evidence>
<dbReference type="InterPro" id="IPR001849">
    <property type="entry name" value="PH_domain"/>
</dbReference>
<dbReference type="GO" id="GO:0008270">
    <property type="term" value="F:zinc ion binding"/>
    <property type="evidence" value="ECO:0007669"/>
    <property type="project" value="UniProtKB-KW"/>
</dbReference>
<feature type="compositionally biased region" description="Low complexity" evidence="9">
    <location>
        <begin position="986"/>
        <end position="997"/>
    </location>
</feature>
<dbReference type="PROSITE" id="PS50010">
    <property type="entry name" value="DH_2"/>
    <property type="match status" value="1"/>
</dbReference>
<dbReference type="InterPro" id="IPR051092">
    <property type="entry name" value="FYVE_RhoGEF_PH"/>
</dbReference>
<dbReference type="OrthoDB" id="660555at2759"/>
<keyword evidence="7" id="KW-0206">Cytoskeleton</keyword>
<dbReference type="Gene3D" id="1.20.900.10">
    <property type="entry name" value="Dbl homology (DH) domain"/>
    <property type="match status" value="1"/>
</dbReference>
<gene>
    <name evidence="13" type="ORF">CVT26_002333</name>
</gene>
<dbReference type="InterPro" id="IPR035899">
    <property type="entry name" value="DBL_dom_sf"/>
</dbReference>
<dbReference type="InterPro" id="IPR013083">
    <property type="entry name" value="Znf_RING/FYVE/PHD"/>
</dbReference>
<evidence type="ECO:0000256" key="6">
    <source>
        <dbReference type="ARBA" id="ARBA00022833"/>
    </source>
</evidence>
<dbReference type="Pfam" id="PF00621">
    <property type="entry name" value="RhoGEF"/>
    <property type="match status" value="1"/>
</dbReference>
<dbReference type="EMBL" id="NHYE01001226">
    <property type="protein sequence ID" value="PPQ97548.1"/>
    <property type="molecule type" value="Genomic_DNA"/>
</dbReference>
<comment type="subcellular location">
    <subcellularLocation>
        <location evidence="1">Cytoplasm</location>
        <location evidence="1">Cytoskeleton</location>
    </subcellularLocation>
</comment>
<dbReference type="AlphaFoldDB" id="A0A409Y3I3"/>
<feature type="compositionally biased region" description="Acidic residues" evidence="9">
    <location>
        <begin position="1010"/>
        <end position="1024"/>
    </location>
</feature>
<dbReference type="Gene3D" id="2.30.29.30">
    <property type="entry name" value="Pleckstrin-homology domain (PH domain)/Phosphotyrosine-binding domain (PTB)"/>
    <property type="match status" value="2"/>
</dbReference>
<evidence type="ECO:0000256" key="1">
    <source>
        <dbReference type="ARBA" id="ARBA00004245"/>
    </source>
</evidence>
<feature type="region of interest" description="Disordered" evidence="9">
    <location>
        <begin position="1"/>
        <end position="44"/>
    </location>
</feature>
<dbReference type="SMART" id="SM00325">
    <property type="entry name" value="RhoGEF"/>
    <property type="match status" value="1"/>
</dbReference>
<proteinExistence type="predicted"/>
<feature type="compositionally biased region" description="Low complexity" evidence="9">
    <location>
        <begin position="497"/>
        <end position="550"/>
    </location>
</feature>
<keyword evidence="5 8" id="KW-0863">Zinc-finger</keyword>
<keyword evidence="14" id="KW-1185">Reference proteome</keyword>
<feature type="region of interest" description="Disordered" evidence="9">
    <location>
        <begin position="573"/>
        <end position="623"/>
    </location>
</feature>
<evidence type="ECO:0000256" key="3">
    <source>
        <dbReference type="ARBA" id="ARBA00022658"/>
    </source>
</evidence>
<feature type="region of interest" description="Disordered" evidence="9">
    <location>
        <begin position="468"/>
        <end position="558"/>
    </location>
</feature>
<dbReference type="PROSITE" id="PS50178">
    <property type="entry name" value="ZF_FYVE"/>
    <property type="match status" value="1"/>
</dbReference>
<evidence type="ECO:0000256" key="7">
    <source>
        <dbReference type="ARBA" id="ARBA00023212"/>
    </source>
</evidence>
<accession>A0A409Y3I3</accession>
<dbReference type="SUPFAM" id="SSF48065">
    <property type="entry name" value="DBL homology domain (DH-domain)"/>
    <property type="match status" value="1"/>
</dbReference>
<feature type="domain" description="PH" evidence="10">
    <location>
        <begin position="658"/>
        <end position="689"/>
    </location>
</feature>
<feature type="compositionally biased region" description="Basic and acidic residues" evidence="9">
    <location>
        <begin position="480"/>
        <end position="495"/>
    </location>
</feature>
<evidence type="ECO:0000256" key="4">
    <source>
        <dbReference type="ARBA" id="ARBA00022723"/>
    </source>
</evidence>
<dbReference type="InterPro" id="IPR011993">
    <property type="entry name" value="PH-like_dom_sf"/>
</dbReference>
<feature type="compositionally biased region" description="Polar residues" evidence="9">
    <location>
        <begin position="72"/>
        <end position="89"/>
    </location>
</feature>
<evidence type="ECO:0000256" key="8">
    <source>
        <dbReference type="PROSITE-ProRule" id="PRU00091"/>
    </source>
</evidence>
<feature type="compositionally biased region" description="Polar residues" evidence="9">
    <location>
        <begin position="1"/>
        <end position="23"/>
    </location>
</feature>
<dbReference type="InterPro" id="IPR017455">
    <property type="entry name" value="Znf_FYVE-rel"/>
</dbReference>
<dbReference type="SMART" id="SM00233">
    <property type="entry name" value="PH"/>
    <property type="match status" value="1"/>
</dbReference>
<feature type="compositionally biased region" description="Basic and acidic residues" evidence="9">
    <location>
        <begin position="113"/>
        <end position="125"/>
    </location>
</feature>
<evidence type="ECO:0000259" key="11">
    <source>
        <dbReference type="PROSITE" id="PS50010"/>
    </source>
</evidence>
<dbReference type="STRING" id="231916.A0A409Y3I3"/>
<dbReference type="InterPro" id="IPR000219">
    <property type="entry name" value="DH_dom"/>
</dbReference>
<dbReference type="CDD" id="cd00160">
    <property type="entry name" value="RhoGEF"/>
    <property type="match status" value="1"/>
</dbReference>
<feature type="region of interest" description="Disordered" evidence="9">
    <location>
        <begin position="62"/>
        <end position="125"/>
    </location>
</feature>
<evidence type="ECO:0000259" key="10">
    <source>
        <dbReference type="PROSITE" id="PS50003"/>
    </source>
</evidence>
<keyword evidence="3" id="KW-0344">Guanine-nucleotide releasing factor</keyword>
<keyword evidence="2" id="KW-0963">Cytoplasm</keyword>
<sequence length="1166" mass="126478">MASGSTVPPSSVNFPITETSPQKHVQKPGSPLKPPHLPFRRISLPTAPSLMHRVSVVSVSSFDSFPEDEAGSPQQPSTSHQNMRGTSPVKSAKVGSGRPISTAESPRRRTRARRESSVKPGPLEDRLAPKRRKVVDEFYETEKAYVDGLELIYSHFLAPIIASLDTSEPLLDRSALTAIFSNFIDIWNLHRSFLAALTSLLESTSNAQDPSTLSSLTKSSAERNSNINSNAKLSPPPNLSPLLLAHFPYLSLYTPFITSFPSTISSLNALITPPTALRPNAQYNQHFASFISIQESDPACRKLKLRDWLLTIVQRCPRYLLLLKDLIGCTSKEDPEYGQLTAVHTLVSKITSSLNTSLHTHSQTLALLAIQKSTPNLPFQLISPGRTFLKRGTLLQSRKRSPEPVEREFLLFSDCLIWLASSDSDQAKMSAWDWAWSGSGSGASGSGLSQSTSSTPIAASNVKANIRHSAALPPPSAYAKMERPPMARSRSKSEAELSSLKMENSNSNSSSTSSSDSSTNPSTSSAGSGSALSKGNGTATPDSSVPSTPISTPPVTPKRLTRIRSSLLAPLMGSNSASSASASAQSLGPATVHSTPTTPRTPPPPPSMPKRPKRHPSSDDKDARWVFKGRVELVDVQVVVGAGHGALLEEEGDERWAFEVLSPDGSFVLYASSEQERDEWTSEIRSAKAQLLTTLNITHPNSTLTSSASTQHVRKVLQALPYPPSDERLATVRASASLDVLPLSEAPSAFKYKSKKEKAKDKEKEKGKDKSKRGSSVPAERRRKVEHWVPAIWIPDGKTSSCMRCGRMFGWRRRRHHCRLCGRCVCAGCSGRTFFISDGTKSDASSKPARACDACYETVFPVVDSPEDQEDQTPEDDHATYVPSKDTISSLARLPSLLSMPALPVYGSSSGSGDKEKGPLGPQALMAIDLDVSVGGGSKADDVFIEEEEDAEDMGDENDKRARMISRVKSHQRLRSYQQILEDFQAQQRQERAQQQQREAEEEHDHDHDEDGEEEDDAADDDEHSEVHSLASPSLYPYSHRRQRPVRREDTARRSKRFSLPAVALHATSVTARTSVVESGGSGYESPTSATRSRESSSDIPSPLGFCQGRSRRFSLVLAGRNSHYYADEDFGGGGAAGGADLAKGVAAAKLSELLGRKVGPGGGQA</sequence>
<name>A0A409Y3I3_9AGAR</name>
<evidence type="ECO:0008006" key="15">
    <source>
        <dbReference type="Google" id="ProtNLM"/>
    </source>
</evidence>
<dbReference type="Pfam" id="PF01363">
    <property type="entry name" value="FYVE"/>
    <property type="match status" value="1"/>
</dbReference>
<dbReference type="GO" id="GO:0005856">
    <property type="term" value="C:cytoskeleton"/>
    <property type="evidence" value="ECO:0007669"/>
    <property type="project" value="UniProtKB-SubCell"/>
</dbReference>
<keyword evidence="6" id="KW-0862">Zinc</keyword>
<feature type="domain" description="FYVE-type" evidence="12">
    <location>
        <begin position="796"/>
        <end position="860"/>
    </location>
</feature>
<dbReference type="Proteomes" id="UP000284706">
    <property type="component" value="Unassembled WGS sequence"/>
</dbReference>
<dbReference type="PANTHER" id="PTHR12673:SF159">
    <property type="entry name" value="LD03170P"/>
    <property type="match status" value="1"/>
</dbReference>
<dbReference type="PROSITE" id="PS50003">
    <property type="entry name" value="PH_DOMAIN"/>
    <property type="match status" value="1"/>
</dbReference>
<evidence type="ECO:0000256" key="2">
    <source>
        <dbReference type="ARBA" id="ARBA00022490"/>
    </source>
</evidence>
<dbReference type="SUPFAM" id="SSF50729">
    <property type="entry name" value="PH domain-like"/>
    <property type="match status" value="1"/>
</dbReference>
<evidence type="ECO:0000313" key="13">
    <source>
        <dbReference type="EMBL" id="PPQ97548.1"/>
    </source>
</evidence>
<feature type="compositionally biased region" description="Low complexity" evidence="9">
    <location>
        <begin position="574"/>
        <end position="586"/>
    </location>
</feature>
<feature type="region of interest" description="Disordered" evidence="9">
    <location>
        <begin position="752"/>
        <end position="782"/>
    </location>
</feature>
<comment type="caution">
    <text evidence="13">The sequence shown here is derived from an EMBL/GenBank/DDBJ whole genome shotgun (WGS) entry which is preliminary data.</text>
</comment>
<feature type="compositionally biased region" description="Basic and acidic residues" evidence="9">
    <location>
        <begin position="758"/>
        <end position="768"/>
    </location>
</feature>
<dbReference type="SUPFAM" id="SSF57903">
    <property type="entry name" value="FYVE/PHD zinc finger"/>
    <property type="match status" value="1"/>
</dbReference>
<dbReference type="InterPro" id="IPR011011">
    <property type="entry name" value="Znf_FYVE_PHD"/>
</dbReference>
<dbReference type="GO" id="GO:0005085">
    <property type="term" value="F:guanyl-nucleotide exchange factor activity"/>
    <property type="evidence" value="ECO:0007669"/>
    <property type="project" value="UniProtKB-KW"/>
</dbReference>